<protein>
    <submittedName>
        <fullName evidence="2">Uncharacterized protein</fullName>
    </submittedName>
</protein>
<feature type="transmembrane region" description="Helical" evidence="1">
    <location>
        <begin position="119"/>
        <end position="139"/>
    </location>
</feature>
<gene>
    <name evidence="2" type="ORF">CFBP1590__5290</name>
</gene>
<keyword evidence="1" id="KW-0812">Transmembrane</keyword>
<reference evidence="2 3" key="1">
    <citation type="submission" date="2017-05" db="EMBL/GenBank/DDBJ databases">
        <authorList>
            <person name="Song R."/>
            <person name="Chenine A.L."/>
            <person name="Ruprecht R.M."/>
        </authorList>
    </citation>
    <scope>NUCLEOTIDE SEQUENCE [LARGE SCALE GENOMIC DNA]</scope>
    <source>
        <strain evidence="2 3">CFBP 1590</strain>
    </source>
</reference>
<sequence length="202" mass="22440">MNRLGGIASSPYFFSGFSLVEEVTVVLSLRAKLRIFAMISNFILCAESQSKRLARRFYAAGNSCLARTYGLVWNVENMIARIARSLVIHALSCVLYVVVNYCGISLYKAIFGGLTSRGASIGIAMYMVFFLFVFSNAVIAVIPRQLFKWCVVAFMVVLILAYLLPLYPVRAVAYSALTGGLTALAIVVADQFERFWLTRNLK</sequence>
<evidence type="ECO:0000313" key="3">
    <source>
        <dbReference type="Proteomes" id="UP000196842"/>
    </source>
</evidence>
<evidence type="ECO:0000313" key="2">
    <source>
        <dbReference type="EMBL" id="SMS12876.1"/>
    </source>
</evidence>
<dbReference type="RefSeq" id="WP_231991792.1">
    <property type="nucleotide sequence ID" value="NZ_LT855380.1"/>
</dbReference>
<dbReference type="AlphaFoldDB" id="A0A1Y6JSE8"/>
<dbReference type="GeneID" id="72452739"/>
<keyword evidence="1" id="KW-1133">Transmembrane helix</keyword>
<feature type="transmembrane region" description="Helical" evidence="1">
    <location>
        <begin position="146"/>
        <end position="165"/>
    </location>
</feature>
<dbReference type="KEGG" id="pvd:CFBP1590__5290"/>
<feature type="transmembrane region" description="Helical" evidence="1">
    <location>
        <begin position="171"/>
        <end position="189"/>
    </location>
</feature>
<accession>A0A1Y6JSE8</accession>
<feature type="transmembrane region" description="Helical" evidence="1">
    <location>
        <begin position="86"/>
        <end position="107"/>
    </location>
</feature>
<dbReference type="EMBL" id="LT855380">
    <property type="protein sequence ID" value="SMS12876.1"/>
    <property type="molecule type" value="Genomic_DNA"/>
</dbReference>
<dbReference type="Proteomes" id="UP000196842">
    <property type="component" value="Chromosome I"/>
</dbReference>
<organism evidence="2 3">
    <name type="scientific">Pseudomonas viridiflava</name>
    <name type="common">Phytomonas viridiflava</name>
    <dbReference type="NCBI Taxonomy" id="33069"/>
    <lineage>
        <taxon>Bacteria</taxon>
        <taxon>Pseudomonadati</taxon>
        <taxon>Pseudomonadota</taxon>
        <taxon>Gammaproteobacteria</taxon>
        <taxon>Pseudomonadales</taxon>
        <taxon>Pseudomonadaceae</taxon>
        <taxon>Pseudomonas</taxon>
    </lineage>
</organism>
<name>A0A1Y6JSE8_PSEVI</name>
<evidence type="ECO:0000256" key="1">
    <source>
        <dbReference type="SAM" id="Phobius"/>
    </source>
</evidence>
<proteinExistence type="predicted"/>
<keyword evidence="1" id="KW-0472">Membrane</keyword>